<evidence type="ECO:0000313" key="1">
    <source>
        <dbReference type="EMBL" id="DAD79374.1"/>
    </source>
</evidence>
<protein>
    <submittedName>
        <fullName evidence="1">Large subunit terminase</fullName>
    </submittedName>
</protein>
<proteinExistence type="predicted"/>
<organism evidence="1">
    <name type="scientific">Podoviridae sp. ctxOS2</name>
    <dbReference type="NCBI Taxonomy" id="2826590"/>
    <lineage>
        <taxon>Viruses</taxon>
        <taxon>Duplodnaviria</taxon>
        <taxon>Heunggongvirae</taxon>
        <taxon>Uroviricota</taxon>
        <taxon>Caudoviricetes</taxon>
    </lineage>
</organism>
<accession>A0A8S5MAX1</accession>
<dbReference type="Pfam" id="PF03237">
    <property type="entry name" value="Terminase_6N"/>
    <property type="match status" value="1"/>
</dbReference>
<reference evidence="1" key="1">
    <citation type="journal article" date="2021" name="Proc. Natl. Acad. Sci. U.S.A.">
        <title>A Catalog of Tens of Thousands of Viruses from Human Metagenomes Reveals Hidden Associations with Chronic Diseases.</title>
        <authorList>
            <person name="Tisza M.J."/>
            <person name="Buck C.B."/>
        </authorList>
    </citation>
    <scope>NUCLEOTIDE SEQUENCE</scope>
    <source>
        <strain evidence="1">CtxOS2</strain>
    </source>
</reference>
<dbReference type="InterPro" id="IPR027417">
    <property type="entry name" value="P-loop_NTPase"/>
</dbReference>
<dbReference type="Gene3D" id="3.40.50.300">
    <property type="entry name" value="P-loop containing nucleotide triphosphate hydrolases"/>
    <property type="match status" value="1"/>
</dbReference>
<dbReference type="Gene3D" id="3.30.420.280">
    <property type="match status" value="1"/>
</dbReference>
<name>A0A8S5MAX1_9CAUD</name>
<dbReference type="EMBL" id="BK014864">
    <property type="protein sequence ID" value="DAD79374.1"/>
    <property type="molecule type" value="Genomic_DNA"/>
</dbReference>
<sequence>MEITIDYKPNEKQNIFHNTTAPYAVYGGARGGGKTKSLIMDVLIYALTYPGSHCYIFRETYPNLEANVIREWIRSVPPELYKYSDQKHIATLKNGSQVLFRYVKNDKDAEGYQGQEFDYLGIDELTKHTERTAELLTACLRSAKGFPVRFRGSCNPGGRGHGWVKRKYVEATDYGEKTVIDQTTGLEKVFIPAQVYDNYVLMKNDPNYVKRLEALPEQEKKAFLYGDWDVFIGQVFTEFNRSVHVEEPFEIPKGWTRVRSMDWGFSKPFSIHWYAIDYEGVAHCYREYYGCTGEPDVGLKLTPDEVAAEMARLSEGETYAYDIADRAIWQKDDRMKWSIQGESIAEIFARHGINFTRSNSERIPGKMMVHTYLREKKIKFFSTCKHILRTLPELVYDESKPEDVDTTQEDHAYDEFRYFCMSRPITPKKPEKPFNDGYRYDDDIEGETTAWGV</sequence>